<organism evidence="2 3">
    <name type="scientific">Candidatus Thermofonsia Clade 3 bacterium</name>
    <dbReference type="NCBI Taxonomy" id="2364212"/>
    <lineage>
        <taxon>Bacteria</taxon>
        <taxon>Bacillati</taxon>
        <taxon>Chloroflexota</taxon>
        <taxon>Candidatus Thermofontia</taxon>
        <taxon>Candidatus Thermofonsia Clade 3</taxon>
    </lineage>
</organism>
<dbReference type="InterPro" id="IPR043519">
    <property type="entry name" value="NT_sf"/>
</dbReference>
<dbReference type="InterPro" id="IPR041633">
    <property type="entry name" value="Polbeta"/>
</dbReference>
<comment type="caution">
    <text evidence="2">The sequence shown here is derived from an EMBL/GenBank/DDBJ whole genome shotgun (WGS) entry which is preliminary data.</text>
</comment>
<proteinExistence type="predicted"/>
<dbReference type="InterPro" id="IPR052548">
    <property type="entry name" value="Type_VII_TA_antitoxin"/>
</dbReference>
<dbReference type="PANTHER" id="PTHR33933:SF1">
    <property type="entry name" value="PROTEIN ADENYLYLTRANSFERASE MNTA-RELATED"/>
    <property type="match status" value="1"/>
</dbReference>
<evidence type="ECO:0000313" key="3">
    <source>
        <dbReference type="Proteomes" id="UP000230790"/>
    </source>
</evidence>
<dbReference type="Pfam" id="PF18765">
    <property type="entry name" value="Polbeta"/>
    <property type="match status" value="1"/>
</dbReference>
<feature type="domain" description="Polymerase beta nucleotidyltransferase" evidence="1">
    <location>
        <begin position="26"/>
        <end position="81"/>
    </location>
</feature>
<evidence type="ECO:0000259" key="1">
    <source>
        <dbReference type="Pfam" id="PF18765"/>
    </source>
</evidence>
<dbReference type="EMBL" id="PGTN01000073">
    <property type="protein sequence ID" value="PJF47028.1"/>
    <property type="molecule type" value="Genomic_DNA"/>
</dbReference>
<sequence length="163" mass="18396">MADERAEQDVAQQAVQALRRGLGDALVAVVLFGSRARGDAREDSDWDLLVIARDLPADYLDRHFMLKRMLPDEIRGMVSIISKTPSEFEQALPPLYLDIALDGRLLHDTDDYAANRIELIRRLITDAGLQRERTAAGDIWHVRSPASYRPLQWPANASIYANQ</sequence>
<reference evidence="2 3" key="1">
    <citation type="submission" date="2017-11" db="EMBL/GenBank/DDBJ databases">
        <title>Evolution of Phototrophy in the Chloroflexi Phylum Driven by Horizontal Gene Transfer.</title>
        <authorList>
            <person name="Ward L.M."/>
            <person name="Hemp J."/>
            <person name="Shih P.M."/>
            <person name="Mcglynn S.E."/>
            <person name="Fischer W."/>
        </authorList>
    </citation>
    <scope>NUCLEOTIDE SEQUENCE [LARGE SCALE GENOMIC DNA]</scope>
    <source>
        <strain evidence="2">JP3_7</strain>
    </source>
</reference>
<dbReference type="SUPFAM" id="SSF81301">
    <property type="entry name" value="Nucleotidyltransferase"/>
    <property type="match status" value="1"/>
</dbReference>
<accession>A0A2M8QB53</accession>
<gene>
    <name evidence="2" type="ORF">CUN48_10770</name>
</gene>
<evidence type="ECO:0000313" key="2">
    <source>
        <dbReference type="EMBL" id="PJF47028.1"/>
    </source>
</evidence>
<dbReference type="CDD" id="cd05403">
    <property type="entry name" value="NT_KNTase_like"/>
    <property type="match status" value="1"/>
</dbReference>
<dbReference type="Proteomes" id="UP000230790">
    <property type="component" value="Unassembled WGS sequence"/>
</dbReference>
<name>A0A2M8QB53_9CHLR</name>
<dbReference type="Gene3D" id="3.30.460.10">
    <property type="entry name" value="Beta Polymerase, domain 2"/>
    <property type="match status" value="1"/>
</dbReference>
<dbReference type="AlphaFoldDB" id="A0A2M8QB53"/>
<protein>
    <recommendedName>
        <fullName evidence="1">Polymerase beta nucleotidyltransferase domain-containing protein</fullName>
    </recommendedName>
</protein>
<dbReference type="PANTHER" id="PTHR33933">
    <property type="entry name" value="NUCLEOTIDYLTRANSFERASE"/>
    <property type="match status" value="1"/>
</dbReference>